<organism evidence="1 2">
    <name type="scientific">Mucuna pruriens</name>
    <name type="common">Velvet bean</name>
    <name type="synonym">Dolichos pruriens</name>
    <dbReference type="NCBI Taxonomy" id="157652"/>
    <lineage>
        <taxon>Eukaryota</taxon>
        <taxon>Viridiplantae</taxon>
        <taxon>Streptophyta</taxon>
        <taxon>Embryophyta</taxon>
        <taxon>Tracheophyta</taxon>
        <taxon>Spermatophyta</taxon>
        <taxon>Magnoliopsida</taxon>
        <taxon>eudicotyledons</taxon>
        <taxon>Gunneridae</taxon>
        <taxon>Pentapetalae</taxon>
        <taxon>rosids</taxon>
        <taxon>fabids</taxon>
        <taxon>Fabales</taxon>
        <taxon>Fabaceae</taxon>
        <taxon>Papilionoideae</taxon>
        <taxon>50 kb inversion clade</taxon>
        <taxon>NPAAA clade</taxon>
        <taxon>indigoferoid/millettioid clade</taxon>
        <taxon>Phaseoleae</taxon>
        <taxon>Mucuna</taxon>
    </lineage>
</organism>
<feature type="non-terminal residue" evidence="1">
    <location>
        <position position="1"/>
    </location>
</feature>
<protein>
    <submittedName>
        <fullName evidence="1">Uncharacterized protein</fullName>
    </submittedName>
</protein>
<dbReference type="EMBL" id="QJKJ01009931">
    <property type="protein sequence ID" value="RDX75142.1"/>
    <property type="molecule type" value="Genomic_DNA"/>
</dbReference>
<dbReference type="AlphaFoldDB" id="A0A371FA30"/>
<gene>
    <name evidence="1" type="ORF">CR513_45018</name>
</gene>
<reference evidence="1" key="1">
    <citation type="submission" date="2018-05" db="EMBL/GenBank/DDBJ databases">
        <title>Draft genome of Mucuna pruriens seed.</title>
        <authorList>
            <person name="Nnadi N.E."/>
            <person name="Vos R."/>
            <person name="Hasami M.H."/>
            <person name="Devisetty U.K."/>
            <person name="Aguiy J.C."/>
        </authorList>
    </citation>
    <scope>NUCLEOTIDE SEQUENCE [LARGE SCALE GENOMIC DNA]</scope>
    <source>
        <strain evidence="1">JCA_2017</strain>
    </source>
</reference>
<feature type="non-terminal residue" evidence="1">
    <location>
        <position position="166"/>
    </location>
</feature>
<dbReference type="Proteomes" id="UP000257109">
    <property type="component" value="Unassembled WGS sequence"/>
</dbReference>
<proteinExistence type="predicted"/>
<accession>A0A371FA30</accession>
<evidence type="ECO:0000313" key="2">
    <source>
        <dbReference type="Proteomes" id="UP000257109"/>
    </source>
</evidence>
<name>A0A371FA30_MUCPR</name>
<evidence type="ECO:0000313" key="1">
    <source>
        <dbReference type="EMBL" id="RDX75142.1"/>
    </source>
</evidence>
<keyword evidence="2" id="KW-1185">Reference proteome</keyword>
<sequence length="166" mass="18827">MIVDAFAQSVMWVVGEVEDDYALEHCSTMERVCHFAKDANDDFFYIGCPLDIGGGVNPTSLTVGLQCRPLELCAITYALSPQPFYFSATTQPESARRPLWFHYPPSLRPIYLTYTQRPTKGSKLVLSRFRLSKAHSLSRKRSPCPFTGDYLRSLKGIPEALFPRKR</sequence>
<comment type="caution">
    <text evidence="1">The sequence shown here is derived from an EMBL/GenBank/DDBJ whole genome shotgun (WGS) entry which is preliminary data.</text>
</comment>